<keyword evidence="2" id="KW-1185">Reference proteome</keyword>
<dbReference type="EMBL" id="OZ019900">
    <property type="protein sequence ID" value="CAK9235271.1"/>
    <property type="molecule type" value="Genomic_DNA"/>
</dbReference>
<sequence length="87" mass="9242">MRLLAMTKISDGVDDELCPVLNNIGVATKSLLVICFASTGSAKSSSEISQFCGFLRMVIDQGGGAVAGRLAVLLHEEARRTSSRAWI</sequence>
<proteinExistence type="predicted"/>
<dbReference type="Proteomes" id="UP001497512">
    <property type="component" value="Chromosome 8"/>
</dbReference>
<name>A0ABP0V2K0_9BRYO</name>
<reference evidence="1" key="1">
    <citation type="submission" date="2024-02" db="EMBL/GenBank/DDBJ databases">
        <authorList>
            <consortium name="ELIXIR-Norway"/>
            <consortium name="Elixir Norway"/>
        </authorList>
    </citation>
    <scope>NUCLEOTIDE SEQUENCE</scope>
</reference>
<evidence type="ECO:0000313" key="2">
    <source>
        <dbReference type="Proteomes" id="UP001497512"/>
    </source>
</evidence>
<gene>
    <name evidence="1" type="ORF">CSSPTR1EN2_LOCUS22633</name>
</gene>
<evidence type="ECO:0000313" key="1">
    <source>
        <dbReference type="EMBL" id="CAK9235271.1"/>
    </source>
</evidence>
<organism evidence="1 2">
    <name type="scientific">Sphagnum troendelagicum</name>
    <dbReference type="NCBI Taxonomy" id="128251"/>
    <lineage>
        <taxon>Eukaryota</taxon>
        <taxon>Viridiplantae</taxon>
        <taxon>Streptophyta</taxon>
        <taxon>Embryophyta</taxon>
        <taxon>Bryophyta</taxon>
        <taxon>Sphagnophytina</taxon>
        <taxon>Sphagnopsida</taxon>
        <taxon>Sphagnales</taxon>
        <taxon>Sphagnaceae</taxon>
        <taxon>Sphagnum</taxon>
    </lineage>
</organism>
<accession>A0ABP0V2K0</accession>
<protein>
    <submittedName>
        <fullName evidence="1">Uncharacterized protein</fullName>
    </submittedName>
</protein>